<feature type="transmembrane region" description="Helical" evidence="5">
    <location>
        <begin position="283"/>
        <end position="305"/>
    </location>
</feature>
<feature type="transmembrane region" description="Helical" evidence="5">
    <location>
        <begin position="99"/>
        <end position="117"/>
    </location>
</feature>
<evidence type="ECO:0000256" key="4">
    <source>
        <dbReference type="SAM" id="MobiDB-lite"/>
    </source>
</evidence>
<proteinExistence type="predicted"/>
<evidence type="ECO:0000313" key="7">
    <source>
        <dbReference type="EMBL" id="RNL38923.1"/>
    </source>
</evidence>
<feature type="transmembrane region" description="Helical" evidence="5">
    <location>
        <begin position="211"/>
        <end position="231"/>
    </location>
</feature>
<evidence type="ECO:0000313" key="8">
    <source>
        <dbReference type="Proteomes" id="UP000278327"/>
    </source>
</evidence>
<keyword evidence="5" id="KW-0812">Transmembrane</keyword>
<dbReference type="InterPro" id="IPR000792">
    <property type="entry name" value="Tscrpt_reg_LuxR_C"/>
</dbReference>
<keyword evidence="1" id="KW-0805">Transcription regulation</keyword>
<evidence type="ECO:0000259" key="6">
    <source>
        <dbReference type="PROSITE" id="PS50043"/>
    </source>
</evidence>
<comment type="caution">
    <text evidence="7">The sequence shown here is derived from an EMBL/GenBank/DDBJ whole genome shotgun (WGS) entry which is preliminary data.</text>
</comment>
<organism evidence="7 8">
    <name type="scientific">Adlercreutzia equolifaciens subsp. celatus DSM 18785</name>
    <dbReference type="NCBI Taxonomy" id="1121021"/>
    <lineage>
        <taxon>Bacteria</taxon>
        <taxon>Bacillati</taxon>
        <taxon>Actinomycetota</taxon>
        <taxon>Coriobacteriia</taxon>
        <taxon>Eggerthellales</taxon>
        <taxon>Eggerthellaceae</taxon>
        <taxon>Adlercreutzia</taxon>
    </lineage>
</organism>
<evidence type="ECO:0000256" key="1">
    <source>
        <dbReference type="ARBA" id="ARBA00023015"/>
    </source>
</evidence>
<feature type="transmembrane region" description="Helical" evidence="5">
    <location>
        <begin position="129"/>
        <end position="149"/>
    </location>
</feature>
<dbReference type="GO" id="GO:0006355">
    <property type="term" value="P:regulation of DNA-templated transcription"/>
    <property type="evidence" value="ECO:0007669"/>
    <property type="project" value="InterPro"/>
</dbReference>
<evidence type="ECO:0000256" key="3">
    <source>
        <dbReference type="ARBA" id="ARBA00023163"/>
    </source>
</evidence>
<dbReference type="InterPro" id="IPR016032">
    <property type="entry name" value="Sig_transdc_resp-reg_C-effctor"/>
</dbReference>
<feature type="transmembrane region" description="Helical" evidence="5">
    <location>
        <begin position="155"/>
        <end position="175"/>
    </location>
</feature>
<keyword evidence="2" id="KW-0238">DNA-binding</keyword>
<name>A0A3N0AVM4_9ACTN</name>
<feature type="transmembrane region" description="Helical" evidence="5">
    <location>
        <begin position="187"/>
        <end position="205"/>
    </location>
</feature>
<gene>
    <name evidence="7" type="ORF">DMP10_03365</name>
</gene>
<evidence type="ECO:0000256" key="5">
    <source>
        <dbReference type="SAM" id="Phobius"/>
    </source>
</evidence>
<dbReference type="SUPFAM" id="SSF46894">
    <property type="entry name" value="C-terminal effector domain of the bipartite response regulators"/>
    <property type="match status" value="1"/>
</dbReference>
<keyword evidence="5" id="KW-1133">Transmembrane helix</keyword>
<keyword evidence="5" id="KW-0472">Membrane</keyword>
<feature type="domain" description="HTH luxR-type" evidence="6">
    <location>
        <begin position="456"/>
        <end position="521"/>
    </location>
</feature>
<dbReference type="PANTHER" id="PTHR44688">
    <property type="entry name" value="DNA-BINDING TRANSCRIPTIONAL ACTIVATOR DEVR_DOSR"/>
    <property type="match status" value="1"/>
</dbReference>
<dbReference type="Pfam" id="PF00196">
    <property type="entry name" value="GerE"/>
    <property type="match status" value="1"/>
</dbReference>
<feature type="transmembrane region" description="Helical" evidence="5">
    <location>
        <begin position="374"/>
        <end position="398"/>
    </location>
</feature>
<dbReference type="Proteomes" id="UP000278327">
    <property type="component" value="Unassembled WGS sequence"/>
</dbReference>
<reference evidence="7 8" key="1">
    <citation type="journal article" date="2019" name="Microbiol. Resour. Announc.">
        <title>Draft Genome Sequences of Type Strains of Gordonibacter faecihominis, Paraeggerthella hongkongensis, Parvibacter caecicola,Slackia equolifaciens, Slackia faecicanis, and Slackia isoflavoniconvertens.</title>
        <authorList>
            <person name="Danylec N."/>
            <person name="Stoll D.A."/>
            <person name="Dotsch A."/>
            <person name="Huch M."/>
        </authorList>
    </citation>
    <scope>NUCLEOTIDE SEQUENCE [LARGE SCALE GENOMIC DNA]</scope>
    <source>
        <strain evidence="7 8">DSM 18785</strain>
    </source>
</reference>
<dbReference type="CDD" id="cd06170">
    <property type="entry name" value="LuxR_C_like"/>
    <property type="match status" value="1"/>
</dbReference>
<feature type="transmembrane region" description="Helical" evidence="5">
    <location>
        <begin position="404"/>
        <end position="423"/>
    </location>
</feature>
<sequence>MTSTSSSWYSTSAFSYLPRWEPSRYNGADDVAQGGNVGIGEQGSPKDRATDSAAAGKGRRPAVLRNFDISYIGVCAPQIWIYCIAHRSDGALGEVALGVPLYLALSATMAVVMMLVLRGCAPQLRRLAWPLAVVQGLASVALVVPLLPASPSASIFYAAAAALAGAGVAWLYLQWAPFFASLGAKDVIACVFIAMAVGSALKVPLDMLPAPAAAIVLALLPAVSVALARRADGRPVPAGRAPRMFHEVNPTAIPWKILFGVAVYSFAIGAVKGVPVQSDPVPFVALTVVHHGVEIVLAAAMLWWVLMRGRLINFSGLWRAVLLFTAAALFFLPVAGPAAVPWLLLGAGIAQTLVVMLLWAMLADVAHHSTASPLVIFASGWLAYSLPLALGETAGVFLGQLESPAIAVAVLAYVVTVTVVLALNDSAFAQRRIFADLDVAAPVPAVFESLDAGCERLGAECGLTVREVEVLQMLVKGRSKSYIAETLFISENTVRSHSKHIYQKLGVHSKQEVLDLLGLGD</sequence>
<dbReference type="Gene3D" id="1.10.10.10">
    <property type="entry name" value="Winged helix-like DNA-binding domain superfamily/Winged helix DNA-binding domain"/>
    <property type="match status" value="1"/>
</dbReference>
<dbReference type="InterPro" id="IPR036388">
    <property type="entry name" value="WH-like_DNA-bd_sf"/>
</dbReference>
<keyword evidence="3" id="KW-0804">Transcription</keyword>
<dbReference type="GO" id="GO:0003677">
    <property type="term" value="F:DNA binding"/>
    <property type="evidence" value="ECO:0007669"/>
    <property type="project" value="UniProtKB-KW"/>
</dbReference>
<feature type="region of interest" description="Disordered" evidence="4">
    <location>
        <begin position="29"/>
        <end position="55"/>
    </location>
</feature>
<feature type="transmembrane region" description="Helical" evidence="5">
    <location>
        <begin position="252"/>
        <end position="271"/>
    </location>
</feature>
<dbReference type="SMART" id="SM00421">
    <property type="entry name" value="HTH_LUXR"/>
    <property type="match status" value="1"/>
</dbReference>
<dbReference type="AlphaFoldDB" id="A0A3N0AVM4"/>
<dbReference type="EMBL" id="QICA01000004">
    <property type="protein sequence ID" value="RNL38923.1"/>
    <property type="molecule type" value="Genomic_DNA"/>
</dbReference>
<evidence type="ECO:0000256" key="2">
    <source>
        <dbReference type="ARBA" id="ARBA00023125"/>
    </source>
</evidence>
<feature type="transmembrane region" description="Helical" evidence="5">
    <location>
        <begin position="317"/>
        <end position="336"/>
    </location>
</feature>
<dbReference type="PROSITE" id="PS50043">
    <property type="entry name" value="HTH_LUXR_2"/>
    <property type="match status" value="1"/>
</dbReference>
<keyword evidence="8" id="KW-1185">Reference proteome</keyword>
<dbReference type="PRINTS" id="PR00038">
    <property type="entry name" value="HTHLUXR"/>
</dbReference>
<protein>
    <submittedName>
        <fullName evidence="7">LuxR family transcriptional regulator</fullName>
    </submittedName>
</protein>
<feature type="transmembrane region" description="Helical" evidence="5">
    <location>
        <begin position="342"/>
        <end position="362"/>
    </location>
</feature>
<dbReference type="PANTHER" id="PTHR44688:SF16">
    <property type="entry name" value="DNA-BINDING TRANSCRIPTIONAL ACTIVATOR DEVR_DOSR"/>
    <property type="match status" value="1"/>
</dbReference>
<accession>A0A3N0AVM4</accession>